<comment type="caution">
    <text evidence="1">The sequence shown here is derived from an EMBL/GenBank/DDBJ whole genome shotgun (WGS) entry which is preliminary data.</text>
</comment>
<evidence type="ECO:0000313" key="1">
    <source>
        <dbReference type="EMBL" id="MFC5412684.1"/>
    </source>
</evidence>
<evidence type="ECO:0000313" key="2">
    <source>
        <dbReference type="Proteomes" id="UP001596106"/>
    </source>
</evidence>
<organism evidence="1 2">
    <name type="scientific">Larkinella bovis</name>
    <dbReference type="NCBI Taxonomy" id="683041"/>
    <lineage>
        <taxon>Bacteria</taxon>
        <taxon>Pseudomonadati</taxon>
        <taxon>Bacteroidota</taxon>
        <taxon>Cytophagia</taxon>
        <taxon>Cytophagales</taxon>
        <taxon>Spirosomataceae</taxon>
        <taxon>Larkinella</taxon>
    </lineage>
</organism>
<gene>
    <name evidence="1" type="ORF">ACFPMF_25385</name>
</gene>
<keyword evidence="2" id="KW-1185">Reference proteome</keyword>
<name>A0ABW0IIH3_9BACT</name>
<protein>
    <submittedName>
        <fullName evidence="1">Uncharacterized protein</fullName>
    </submittedName>
</protein>
<dbReference type="EMBL" id="JBHSMA010000014">
    <property type="protein sequence ID" value="MFC5412684.1"/>
    <property type="molecule type" value="Genomic_DNA"/>
</dbReference>
<proteinExistence type="predicted"/>
<dbReference type="RefSeq" id="WP_379850437.1">
    <property type="nucleotide sequence ID" value="NZ_JBHSMA010000014.1"/>
</dbReference>
<sequence length="370" mass="42847">MVDRTTFVEQVLNRISALQAENTAFFPAGLLPSYRMNPLVLGYHRPDTNVFFTAITVFVLQQVRSRLAPVFQKKIDDIVRAAVRHYPDFQNKDGLKTYNFYKTPRKGRPSGHFPNGRFLHRIEHFRLPDDADDTAMIYLTGNPSPDDLRWLKHKLTQHANLATRQVEDSYPEYVHLKAYSTWFGKNMPVEFDVSVLCNLLFCIYHYQLPLNEHDYDSLTFIRSVVEKGYYRTDPFRCSHSYPRAALILYHIAGFLAAFRPEPLEPIRPHLIRDAYELLAEDLPVLDRVIVSTSLLQLGEKPPRIDVAAIPTEEIQTYSFFIAGMLTASQNPLLNRMARSRLVRMDWTCEAHSLALLLEYVVYSESETRSE</sequence>
<reference evidence="2" key="1">
    <citation type="journal article" date="2019" name="Int. J. Syst. Evol. Microbiol.">
        <title>The Global Catalogue of Microorganisms (GCM) 10K type strain sequencing project: providing services to taxonomists for standard genome sequencing and annotation.</title>
        <authorList>
            <consortium name="The Broad Institute Genomics Platform"/>
            <consortium name="The Broad Institute Genome Sequencing Center for Infectious Disease"/>
            <person name="Wu L."/>
            <person name="Ma J."/>
        </authorList>
    </citation>
    <scope>NUCLEOTIDE SEQUENCE [LARGE SCALE GENOMIC DNA]</scope>
    <source>
        <strain evidence="2">CCUG 55250</strain>
    </source>
</reference>
<accession>A0ABW0IIH3</accession>
<dbReference type="Proteomes" id="UP001596106">
    <property type="component" value="Unassembled WGS sequence"/>
</dbReference>